<protein>
    <submittedName>
        <fullName evidence="1">Uncharacterized protein</fullName>
    </submittedName>
</protein>
<dbReference type="VEuPathDB" id="FungiDB:CDV56_101571"/>
<dbReference type="RefSeq" id="XP_026609666.1">
    <property type="nucleotide sequence ID" value="XM_026755190.1"/>
</dbReference>
<organism evidence="1 2">
    <name type="scientific">Aspergillus thermomutatus</name>
    <name type="common">Neosartorya pseudofischeri</name>
    <dbReference type="NCBI Taxonomy" id="41047"/>
    <lineage>
        <taxon>Eukaryota</taxon>
        <taxon>Fungi</taxon>
        <taxon>Dikarya</taxon>
        <taxon>Ascomycota</taxon>
        <taxon>Pezizomycotina</taxon>
        <taxon>Eurotiomycetes</taxon>
        <taxon>Eurotiomycetidae</taxon>
        <taxon>Eurotiales</taxon>
        <taxon>Aspergillaceae</taxon>
        <taxon>Aspergillus</taxon>
        <taxon>Aspergillus subgen. Fumigati</taxon>
    </lineage>
</organism>
<dbReference type="AlphaFoldDB" id="A0A397G577"/>
<dbReference type="GeneID" id="38123545"/>
<comment type="caution">
    <text evidence="1">The sequence shown here is derived from an EMBL/GenBank/DDBJ whole genome shotgun (WGS) entry which is preliminary data.</text>
</comment>
<dbReference type="OrthoDB" id="76567at2759"/>
<name>A0A397G577_ASPTH</name>
<evidence type="ECO:0000313" key="1">
    <source>
        <dbReference type="EMBL" id="RHZ43300.1"/>
    </source>
</evidence>
<gene>
    <name evidence="1" type="ORF">CDV56_101571</name>
</gene>
<dbReference type="EMBL" id="NKHU02000450">
    <property type="protein sequence ID" value="RHZ43300.1"/>
    <property type="molecule type" value="Genomic_DNA"/>
</dbReference>
<proteinExistence type="predicted"/>
<sequence>MEDQIRHSIPLAESIHHSACRFQTWPELCTQIRREVLQAQSSTEIAYTSVCPDWGPLIVDSLDNNEDMESLNAAINYNSVTETLLIKVRPSPLLGCHLNWIRMEECDWREQNLVTDGDLRLLRVSVNARQISLWILIGARPFVKVVVIIQYARKGNTNQVEGKAELYVGDANGNPALQQEATIFPATQSECSLGINAGDLFGPVLPQGLQANTVLPLSIENLRNQARDAMVHMNMVPAT</sequence>
<dbReference type="Proteomes" id="UP000215305">
    <property type="component" value="Unassembled WGS sequence"/>
</dbReference>
<keyword evidence="2" id="KW-1185">Reference proteome</keyword>
<dbReference type="STRING" id="41047.A0A397G577"/>
<accession>A0A397G577</accession>
<reference evidence="1" key="1">
    <citation type="submission" date="2018-08" db="EMBL/GenBank/DDBJ databases">
        <title>Draft genome sequence of azole-resistant Aspergillus thermomutatus (Neosartorya pseudofischeri) strain HMR AF 39, isolated from a human nasal aspirate.</title>
        <authorList>
            <person name="Parent-Michaud M."/>
            <person name="Dufresne P.J."/>
            <person name="Fournier E."/>
            <person name="Martineau C."/>
            <person name="Moreira S."/>
            <person name="Perkins V."/>
            <person name="De Repentigny L."/>
            <person name="Dufresne S.F."/>
        </authorList>
    </citation>
    <scope>NUCLEOTIDE SEQUENCE [LARGE SCALE GENOMIC DNA]</scope>
    <source>
        <strain evidence="1">HMR AF 39</strain>
    </source>
</reference>
<evidence type="ECO:0000313" key="2">
    <source>
        <dbReference type="Proteomes" id="UP000215305"/>
    </source>
</evidence>